<proteinExistence type="predicted"/>
<dbReference type="InterPro" id="IPR012337">
    <property type="entry name" value="RNaseH-like_sf"/>
</dbReference>
<evidence type="ECO:0008006" key="4">
    <source>
        <dbReference type="Google" id="ProtNLM"/>
    </source>
</evidence>
<evidence type="ECO:0000313" key="2">
    <source>
        <dbReference type="EMBL" id="KAL3084102.1"/>
    </source>
</evidence>
<protein>
    <recommendedName>
        <fullName evidence="4">Integrase catalytic domain-containing protein</fullName>
    </recommendedName>
</protein>
<evidence type="ECO:0000256" key="1">
    <source>
        <dbReference type="SAM" id="MobiDB-lite"/>
    </source>
</evidence>
<comment type="caution">
    <text evidence="2">The sequence shown here is derived from an EMBL/GenBank/DDBJ whole genome shotgun (WGS) entry which is preliminary data.</text>
</comment>
<dbReference type="PANTHER" id="PTHR37984:SF5">
    <property type="entry name" value="PROTEIN NYNRIN-LIKE"/>
    <property type="match status" value="1"/>
</dbReference>
<organism evidence="2 3">
    <name type="scientific">Heterodera schachtii</name>
    <name type="common">Sugarbeet cyst nematode worm</name>
    <name type="synonym">Tylenchus schachtii</name>
    <dbReference type="NCBI Taxonomy" id="97005"/>
    <lineage>
        <taxon>Eukaryota</taxon>
        <taxon>Metazoa</taxon>
        <taxon>Ecdysozoa</taxon>
        <taxon>Nematoda</taxon>
        <taxon>Chromadorea</taxon>
        <taxon>Rhabditida</taxon>
        <taxon>Tylenchina</taxon>
        <taxon>Tylenchomorpha</taxon>
        <taxon>Tylenchoidea</taxon>
        <taxon>Heteroderidae</taxon>
        <taxon>Heteroderinae</taxon>
        <taxon>Heterodera</taxon>
    </lineage>
</organism>
<dbReference type="SUPFAM" id="SSF53098">
    <property type="entry name" value="Ribonuclease H-like"/>
    <property type="match status" value="1"/>
</dbReference>
<accession>A0ABD2IYB2</accession>
<feature type="region of interest" description="Disordered" evidence="1">
    <location>
        <begin position="166"/>
        <end position="217"/>
    </location>
</feature>
<sequence>MSNGQAERFVDTFKRACRKLKKEGAQNVVNTFLTSYRTMPNDSLPNGKSPAELFLQRKPRTTLDLLRAKPTAPLIRDEAMEKQFNRRFGAKARKFCLGDKVFVRHRQSQSWRAGIVSKCQGVIYEVSFPNGTLNRFHANQMTARHTDDDHGNEELNIFNDAFGLPLAPTDGPNEAALPADQQATRAQETDGANVERSHVRVDRPQRNRRPPQRYSPS</sequence>
<dbReference type="Proteomes" id="UP001620645">
    <property type="component" value="Unassembled WGS sequence"/>
</dbReference>
<dbReference type="InterPro" id="IPR036397">
    <property type="entry name" value="RNaseH_sf"/>
</dbReference>
<evidence type="ECO:0000313" key="3">
    <source>
        <dbReference type="Proteomes" id="UP001620645"/>
    </source>
</evidence>
<dbReference type="EMBL" id="JBICCN010000242">
    <property type="protein sequence ID" value="KAL3084102.1"/>
    <property type="molecule type" value="Genomic_DNA"/>
</dbReference>
<dbReference type="PANTHER" id="PTHR37984">
    <property type="entry name" value="PROTEIN CBG26694"/>
    <property type="match status" value="1"/>
</dbReference>
<dbReference type="AlphaFoldDB" id="A0ABD2IYB2"/>
<reference evidence="2 3" key="1">
    <citation type="submission" date="2024-10" db="EMBL/GenBank/DDBJ databases">
        <authorList>
            <person name="Kim D."/>
        </authorList>
    </citation>
    <scope>NUCLEOTIDE SEQUENCE [LARGE SCALE GENOMIC DNA]</scope>
    <source>
        <strain evidence="2">Taebaek</strain>
    </source>
</reference>
<keyword evidence="3" id="KW-1185">Reference proteome</keyword>
<dbReference type="Gene3D" id="3.30.420.10">
    <property type="entry name" value="Ribonuclease H-like superfamily/Ribonuclease H"/>
    <property type="match status" value="1"/>
</dbReference>
<name>A0ABD2IYB2_HETSC</name>
<feature type="compositionally biased region" description="Basic and acidic residues" evidence="1">
    <location>
        <begin position="193"/>
        <end position="205"/>
    </location>
</feature>
<dbReference type="InterPro" id="IPR050951">
    <property type="entry name" value="Retrovirus_Pol_polyprotein"/>
</dbReference>
<gene>
    <name evidence="2" type="ORF">niasHS_008741</name>
</gene>